<feature type="transmembrane region" description="Helical" evidence="5">
    <location>
        <begin position="6"/>
        <end position="37"/>
    </location>
</feature>
<evidence type="ECO:0000256" key="3">
    <source>
        <dbReference type="ARBA" id="ARBA00022989"/>
    </source>
</evidence>
<proteinExistence type="predicted"/>
<evidence type="ECO:0000256" key="2">
    <source>
        <dbReference type="ARBA" id="ARBA00022692"/>
    </source>
</evidence>
<keyword evidence="2 5" id="KW-0812">Transmembrane</keyword>
<keyword evidence="3 5" id="KW-1133">Transmembrane helix</keyword>
<protein>
    <submittedName>
        <fullName evidence="6">Chloride channel protein</fullName>
    </submittedName>
</protein>
<dbReference type="Pfam" id="PF00654">
    <property type="entry name" value="Voltage_CLC"/>
    <property type="match status" value="1"/>
</dbReference>
<reference evidence="7" key="1">
    <citation type="journal article" date="2019" name="Int. J. Syst. Evol. Microbiol.">
        <title>The Global Catalogue of Microorganisms (GCM) 10K type strain sequencing project: providing services to taxonomists for standard genome sequencing and annotation.</title>
        <authorList>
            <consortium name="The Broad Institute Genomics Platform"/>
            <consortium name="The Broad Institute Genome Sequencing Center for Infectious Disease"/>
            <person name="Wu L."/>
            <person name="Ma J."/>
        </authorList>
    </citation>
    <scope>NUCLEOTIDE SEQUENCE [LARGE SCALE GENOMIC DNA]</scope>
    <source>
        <strain evidence="7">CCM 8896</strain>
    </source>
</reference>
<keyword evidence="7" id="KW-1185">Reference proteome</keyword>
<evidence type="ECO:0000313" key="7">
    <source>
        <dbReference type="Proteomes" id="UP001597267"/>
    </source>
</evidence>
<comment type="caution">
    <text evidence="6">The sequence shown here is derived from an EMBL/GenBank/DDBJ whole genome shotgun (WGS) entry which is preliminary data.</text>
</comment>
<sequence>MKFNSVFIAYSVIMGFIVGLFSALFLAIINFLIHGIWEILPAYLNAPSYYPLIIGIIGGLGVGWFQRFMGPYPRTMQETLMTYKTTKSVPYRHQLSKNFFAALLVLSFGASLGPEAALSSLLGGLISWVGDRMKLTLAKKQALLELSIGAMLSAIFHAPFAGITTPIEQPDPEDTAKSKWPKIILYGLTTLFGFLGFILVNHLVPKETIFEIRMPKIAWDTTVLWFLLPALLLGLLFGYFFLWLEKWSDLLAQKIGKPIILALIAGILLGLLGMVSPYFLFSGEHSILPLSKDYKLYSSLSLCLLALGKTLLTNLSFAFGWRGGKIFPAIFASATLGFAFVRIFPYTPGLIVGIITAAGVTVILKRPLITAALLLFLLPLQFFPIVLLSCFISAKLDKQIRQRLVKNY</sequence>
<dbReference type="PANTHER" id="PTHR43427">
    <property type="entry name" value="CHLORIDE CHANNEL PROTEIN CLC-E"/>
    <property type="match status" value="1"/>
</dbReference>
<dbReference type="SUPFAM" id="SSF81340">
    <property type="entry name" value="Clc chloride channel"/>
    <property type="match status" value="1"/>
</dbReference>
<evidence type="ECO:0000256" key="4">
    <source>
        <dbReference type="ARBA" id="ARBA00023136"/>
    </source>
</evidence>
<feature type="transmembrane region" description="Helical" evidence="5">
    <location>
        <begin position="259"/>
        <end position="281"/>
    </location>
</feature>
<dbReference type="Proteomes" id="UP001597267">
    <property type="component" value="Unassembled WGS sequence"/>
</dbReference>
<keyword evidence="4 5" id="KW-0472">Membrane</keyword>
<name>A0ABW4J3D6_9LACO</name>
<dbReference type="InterPro" id="IPR001807">
    <property type="entry name" value="ClC"/>
</dbReference>
<evidence type="ECO:0000313" key="6">
    <source>
        <dbReference type="EMBL" id="MFD1670887.1"/>
    </source>
</evidence>
<organism evidence="6 7">
    <name type="scientific">Agrilactobacillus yilanensis</name>
    <dbReference type="NCBI Taxonomy" id="2485997"/>
    <lineage>
        <taxon>Bacteria</taxon>
        <taxon>Bacillati</taxon>
        <taxon>Bacillota</taxon>
        <taxon>Bacilli</taxon>
        <taxon>Lactobacillales</taxon>
        <taxon>Lactobacillaceae</taxon>
        <taxon>Agrilactobacillus</taxon>
    </lineage>
</organism>
<feature type="transmembrane region" description="Helical" evidence="5">
    <location>
        <begin position="142"/>
        <end position="163"/>
    </location>
</feature>
<dbReference type="RefSeq" id="WP_125713964.1">
    <property type="nucleotide sequence ID" value="NZ_JBHTOP010000003.1"/>
</dbReference>
<feature type="transmembrane region" description="Helical" evidence="5">
    <location>
        <begin position="183"/>
        <end position="204"/>
    </location>
</feature>
<dbReference type="EMBL" id="JBHTOP010000003">
    <property type="protein sequence ID" value="MFD1670887.1"/>
    <property type="molecule type" value="Genomic_DNA"/>
</dbReference>
<feature type="transmembrane region" description="Helical" evidence="5">
    <location>
        <begin position="224"/>
        <end position="244"/>
    </location>
</feature>
<evidence type="ECO:0000256" key="1">
    <source>
        <dbReference type="ARBA" id="ARBA00004141"/>
    </source>
</evidence>
<gene>
    <name evidence="6" type="ORF">ACFQ5M_02115</name>
</gene>
<feature type="transmembrane region" description="Helical" evidence="5">
    <location>
        <begin position="49"/>
        <end position="66"/>
    </location>
</feature>
<feature type="transmembrane region" description="Helical" evidence="5">
    <location>
        <begin position="99"/>
        <end position="130"/>
    </location>
</feature>
<dbReference type="Gene3D" id="1.10.3080.10">
    <property type="entry name" value="Clc chloride channel"/>
    <property type="match status" value="1"/>
</dbReference>
<feature type="transmembrane region" description="Helical" evidence="5">
    <location>
        <begin position="302"/>
        <end position="320"/>
    </location>
</feature>
<dbReference type="CDD" id="cd00400">
    <property type="entry name" value="Voltage_gated_ClC"/>
    <property type="match status" value="1"/>
</dbReference>
<dbReference type="InterPro" id="IPR050368">
    <property type="entry name" value="ClC-type_chloride_channel"/>
</dbReference>
<accession>A0ABW4J3D6</accession>
<feature type="transmembrane region" description="Helical" evidence="5">
    <location>
        <begin position="349"/>
        <end position="365"/>
    </location>
</feature>
<dbReference type="InterPro" id="IPR014743">
    <property type="entry name" value="Cl-channel_core"/>
</dbReference>
<feature type="transmembrane region" description="Helical" evidence="5">
    <location>
        <begin position="371"/>
        <end position="394"/>
    </location>
</feature>
<dbReference type="PANTHER" id="PTHR43427:SF12">
    <property type="entry name" value="CHLORIDE TRANSPORTER"/>
    <property type="match status" value="1"/>
</dbReference>
<evidence type="ECO:0000256" key="5">
    <source>
        <dbReference type="SAM" id="Phobius"/>
    </source>
</evidence>
<comment type="subcellular location">
    <subcellularLocation>
        <location evidence="1">Membrane</location>
        <topology evidence="1">Multi-pass membrane protein</topology>
    </subcellularLocation>
</comment>